<dbReference type="Proteomes" id="UP000298631">
    <property type="component" value="Chromosome"/>
</dbReference>
<dbReference type="InterPro" id="IPR010836">
    <property type="entry name" value="SapC"/>
</dbReference>
<evidence type="ECO:0000313" key="1">
    <source>
        <dbReference type="EMBL" id="QCO54425.1"/>
    </source>
</evidence>
<dbReference type="Pfam" id="PF07277">
    <property type="entry name" value="SapC"/>
    <property type="match status" value="1"/>
</dbReference>
<protein>
    <submittedName>
        <fullName evidence="1">SapC family protein</fullName>
    </submittedName>
</protein>
<gene>
    <name evidence="1" type="ORF">EOK75_00445</name>
</gene>
<sequence length="249" mass="26934">MHSSKPLFYKTVVPLDTRRHGSLRISSPLRPLEYAREANVIPALVDEFDLAMAEIPIAFLPGTDGPSAVFVTGSAPGTNMYVTDGGLWSGTYVPAYLRRYPFIIGEVSESEAVLCLDESYEGLGEVEGDRFFSDTGEQQEALTNALTLAQSYRDAAVRTEKFCAMLRDFDLLQTATLDTTAPDGSKSVVHGLLIVNEAAIAALSADKLYALHAEGFLKAVYSQIASLRAVSKLLPDVAPKARPKSKKTA</sequence>
<dbReference type="EMBL" id="CP039964">
    <property type="protein sequence ID" value="QCO54425.1"/>
    <property type="molecule type" value="Genomic_DNA"/>
</dbReference>
<reference evidence="1 2" key="1">
    <citation type="submission" date="2019-05" db="EMBL/GenBank/DDBJ databases">
        <title>Pseudorhodobacter turbinis sp. nov., isolated from the gut of the Korean turban shell.</title>
        <authorList>
            <person name="Jeong Y.-S."/>
            <person name="Kang W.-R."/>
            <person name="Bae J.-W."/>
        </authorList>
    </citation>
    <scope>NUCLEOTIDE SEQUENCE [LARGE SCALE GENOMIC DNA]</scope>
    <source>
        <strain evidence="1 2">S12M18</strain>
    </source>
</reference>
<dbReference type="RefSeq" id="WP_137192109.1">
    <property type="nucleotide sequence ID" value="NZ_CP039964.1"/>
</dbReference>
<dbReference type="KEGG" id="pseb:EOK75_00445"/>
<evidence type="ECO:0000313" key="2">
    <source>
        <dbReference type="Proteomes" id="UP000298631"/>
    </source>
</evidence>
<dbReference type="OrthoDB" id="9806524at2"/>
<dbReference type="AlphaFoldDB" id="A0A4P8EDI1"/>
<accession>A0A4P8EDI1</accession>
<organism evidence="1 2">
    <name type="scientific">Pseudorhodobacter turbinis</name>
    <dbReference type="NCBI Taxonomy" id="2500533"/>
    <lineage>
        <taxon>Bacteria</taxon>
        <taxon>Pseudomonadati</taxon>
        <taxon>Pseudomonadota</taxon>
        <taxon>Alphaproteobacteria</taxon>
        <taxon>Rhodobacterales</taxon>
        <taxon>Paracoccaceae</taxon>
        <taxon>Pseudorhodobacter</taxon>
    </lineage>
</organism>
<name>A0A4P8EDI1_9RHOB</name>
<keyword evidence="2" id="KW-1185">Reference proteome</keyword>
<proteinExistence type="predicted"/>